<dbReference type="InterPro" id="IPR014043">
    <property type="entry name" value="Acyl_transferase_dom"/>
</dbReference>
<protein>
    <recommendedName>
        <fullName evidence="1">[acyl-carrier-protein] S-malonyltransferase</fullName>
        <ecNumber evidence="1">2.3.1.39</ecNumber>
    </recommendedName>
</protein>
<keyword evidence="3" id="KW-0012">Acyltransferase</keyword>
<evidence type="ECO:0000256" key="4">
    <source>
        <dbReference type="ARBA" id="ARBA00048462"/>
    </source>
</evidence>
<dbReference type="InterPro" id="IPR029058">
    <property type="entry name" value="AB_hydrolase_fold"/>
</dbReference>
<dbReference type="SUPFAM" id="SSF52151">
    <property type="entry name" value="FabD/lysophospholipase-like"/>
    <property type="match status" value="1"/>
</dbReference>
<dbReference type="Gene3D" id="3.40.366.10">
    <property type="entry name" value="Malonyl-Coenzyme A Acyl Carrier Protein, domain 2"/>
    <property type="match status" value="1"/>
</dbReference>
<gene>
    <name evidence="6" type="ORF">ACH47G_12365</name>
</gene>
<dbReference type="InterPro" id="IPR016036">
    <property type="entry name" value="Malonyl_transacylase_ACP-bd"/>
</dbReference>
<sequence length="674" mass="70983">MTCTIVFPGQGSQRTGMGADFCAEFPLARDTFAEASEAVGEDLLRICVERDPRLHRTEYTQPCVLTMEIAVYRVLEHEFGWQPVAFGGHSLGEYAALVAAGVVELADGVRLVRTRGALMQRAVPEGAGAMAALILPGIAEAGVADLVAEAGAEVANDNSTDQLVISGHSDAVAAARAVLGERFPELRFVPLRVSAPFHSRWMRGIEAEFAGHLAECVPRMRPERAVAVTSNYTGEFHRPETLAEHLVRQISAPVRWTANMQALLRSGTPRYEVGPSAPLSKFFATLDAPVTRIATVADLRALPAPAAESEAAASAAVAAQSPADAASPAVTGTVWTTSPAVPSGTAVTGSVSATSSADAQSLAVTATVPATSQADAPIVAVAGGFPASSPPVAPHAAWPVAPAPATTVPVPVTSSTAAPAHPGRDPGGLTIYRKSAGTPRLRLFCYPFAGGKAAAYTPWRAQLPDWVELCALELPARQRHLAQTPIRRFSDLVETALAQVLPLTDLPFAFFGHSLGALAAYEVARRLPEASAPRALFLCGAVAPHLPRPGRLSELPDHEFVAAVGHYGGIPPEVRETPEVMALFLPALRSDFEIFDDYRFTPAAAPSCPAYLFGGRDDRQVAATQLEAWRDLLPGLRSTELLPGGHFFLVEQRAALLGSLADKLAAVRPDAVPA</sequence>
<dbReference type="Gene3D" id="3.30.70.250">
    <property type="entry name" value="Malonyl-CoA ACP transacylase, ACP-binding"/>
    <property type="match status" value="1"/>
</dbReference>
<dbReference type="InterPro" id="IPR001031">
    <property type="entry name" value="Thioesterase"/>
</dbReference>
<dbReference type="EC" id="2.3.1.39" evidence="1"/>
<evidence type="ECO:0000256" key="3">
    <source>
        <dbReference type="ARBA" id="ARBA00023315"/>
    </source>
</evidence>
<organism evidence="6 7">
    <name type="scientific">Nocardia beijingensis</name>
    <dbReference type="NCBI Taxonomy" id="95162"/>
    <lineage>
        <taxon>Bacteria</taxon>
        <taxon>Bacillati</taxon>
        <taxon>Actinomycetota</taxon>
        <taxon>Actinomycetes</taxon>
        <taxon>Mycobacteriales</taxon>
        <taxon>Nocardiaceae</taxon>
        <taxon>Nocardia</taxon>
    </lineage>
</organism>
<feature type="domain" description="Malonyl-CoA:ACP transacylase (MAT)" evidence="5">
    <location>
        <begin position="6"/>
        <end position="324"/>
    </location>
</feature>
<dbReference type="Proteomes" id="UP001611450">
    <property type="component" value="Unassembled WGS sequence"/>
</dbReference>
<evidence type="ECO:0000313" key="7">
    <source>
        <dbReference type="Proteomes" id="UP001611450"/>
    </source>
</evidence>
<dbReference type="EMBL" id="JBIRXV010000002">
    <property type="protein sequence ID" value="MFI2321271.1"/>
    <property type="molecule type" value="Genomic_DNA"/>
</dbReference>
<accession>A0ABW7WGK9</accession>
<dbReference type="Pfam" id="PF00698">
    <property type="entry name" value="Acyl_transf_1"/>
    <property type="match status" value="1"/>
</dbReference>
<comment type="catalytic activity">
    <reaction evidence="4">
        <text>holo-[ACP] + malonyl-CoA = malonyl-[ACP] + CoA</text>
        <dbReference type="Rhea" id="RHEA:41792"/>
        <dbReference type="Rhea" id="RHEA-COMP:9623"/>
        <dbReference type="Rhea" id="RHEA-COMP:9685"/>
        <dbReference type="ChEBI" id="CHEBI:57287"/>
        <dbReference type="ChEBI" id="CHEBI:57384"/>
        <dbReference type="ChEBI" id="CHEBI:64479"/>
        <dbReference type="ChEBI" id="CHEBI:78449"/>
        <dbReference type="EC" id="2.3.1.39"/>
    </reaction>
</comment>
<dbReference type="InterPro" id="IPR050858">
    <property type="entry name" value="Mal-CoA-ACP_Trans/PKS_FabD"/>
</dbReference>
<dbReference type="RefSeq" id="WP_396948660.1">
    <property type="nucleotide sequence ID" value="NZ_JBIRXV010000002.1"/>
</dbReference>
<name>A0ABW7WGK9_9NOCA</name>
<evidence type="ECO:0000256" key="1">
    <source>
        <dbReference type="ARBA" id="ARBA00013258"/>
    </source>
</evidence>
<dbReference type="PANTHER" id="PTHR42681:SF1">
    <property type="entry name" value="MALONYL-COA-ACYL CARRIER PROTEIN TRANSACYLASE, MITOCHONDRIAL"/>
    <property type="match status" value="1"/>
</dbReference>
<comment type="caution">
    <text evidence="6">The sequence shown here is derived from an EMBL/GenBank/DDBJ whole genome shotgun (WGS) entry which is preliminary data.</text>
</comment>
<evidence type="ECO:0000313" key="6">
    <source>
        <dbReference type="EMBL" id="MFI2321271.1"/>
    </source>
</evidence>
<dbReference type="Gene3D" id="3.40.50.1820">
    <property type="entry name" value="alpha/beta hydrolase"/>
    <property type="match status" value="1"/>
</dbReference>
<dbReference type="PANTHER" id="PTHR42681">
    <property type="entry name" value="MALONYL-COA-ACYL CARRIER PROTEIN TRANSACYLASE, MITOCHONDRIAL"/>
    <property type="match status" value="1"/>
</dbReference>
<dbReference type="SMART" id="SM00827">
    <property type="entry name" value="PKS_AT"/>
    <property type="match status" value="1"/>
</dbReference>
<evidence type="ECO:0000256" key="2">
    <source>
        <dbReference type="ARBA" id="ARBA00022679"/>
    </source>
</evidence>
<evidence type="ECO:0000259" key="5">
    <source>
        <dbReference type="SMART" id="SM00827"/>
    </source>
</evidence>
<keyword evidence="2" id="KW-0808">Transferase</keyword>
<dbReference type="InterPro" id="IPR001227">
    <property type="entry name" value="Ac_transferase_dom_sf"/>
</dbReference>
<proteinExistence type="predicted"/>
<dbReference type="SUPFAM" id="SSF55048">
    <property type="entry name" value="Probable ACP-binding domain of malonyl-CoA ACP transacylase"/>
    <property type="match status" value="1"/>
</dbReference>
<dbReference type="SUPFAM" id="SSF53474">
    <property type="entry name" value="alpha/beta-Hydrolases"/>
    <property type="match status" value="1"/>
</dbReference>
<dbReference type="InterPro" id="IPR016035">
    <property type="entry name" value="Acyl_Trfase/lysoPLipase"/>
</dbReference>
<reference evidence="6 7" key="1">
    <citation type="submission" date="2024-10" db="EMBL/GenBank/DDBJ databases">
        <title>The Natural Products Discovery Center: Release of the First 8490 Sequenced Strains for Exploring Actinobacteria Biosynthetic Diversity.</title>
        <authorList>
            <person name="Kalkreuter E."/>
            <person name="Kautsar S.A."/>
            <person name="Yang D."/>
            <person name="Bader C.D."/>
            <person name="Teijaro C.N."/>
            <person name="Fluegel L."/>
            <person name="Davis C.M."/>
            <person name="Simpson J.R."/>
            <person name="Lauterbach L."/>
            <person name="Steele A.D."/>
            <person name="Gui C."/>
            <person name="Meng S."/>
            <person name="Li G."/>
            <person name="Viehrig K."/>
            <person name="Ye F."/>
            <person name="Su P."/>
            <person name="Kiefer A.F."/>
            <person name="Nichols A."/>
            <person name="Cepeda A.J."/>
            <person name="Yan W."/>
            <person name="Fan B."/>
            <person name="Jiang Y."/>
            <person name="Adhikari A."/>
            <person name="Zheng C.-J."/>
            <person name="Schuster L."/>
            <person name="Cowan T.M."/>
            <person name="Smanski M.J."/>
            <person name="Chevrette M.G."/>
            <person name="De Carvalho L.P.S."/>
            <person name="Shen B."/>
        </authorList>
    </citation>
    <scope>NUCLEOTIDE SEQUENCE [LARGE SCALE GENOMIC DNA]</scope>
    <source>
        <strain evidence="6 7">NPDC019626</strain>
    </source>
</reference>
<keyword evidence="7" id="KW-1185">Reference proteome</keyword>
<dbReference type="Pfam" id="PF00975">
    <property type="entry name" value="Thioesterase"/>
    <property type="match status" value="1"/>
</dbReference>